<evidence type="ECO:0000313" key="3">
    <source>
        <dbReference type="Proteomes" id="UP001108280"/>
    </source>
</evidence>
<dbReference type="PANTHER" id="PTHR46421">
    <property type="entry name" value="PROGRAMMED CELL DEATH PROTEIN 2-LIKE"/>
    <property type="match status" value="1"/>
</dbReference>
<gene>
    <name evidence="4" type="primary">Pdcd2l</name>
</gene>
<name>A0A9J7GJH9_CRIGR</name>
<evidence type="ECO:0000313" key="4">
    <source>
        <dbReference type="RefSeq" id="XP_027286057.1"/>
    </source>
</evidence>
<feature type="region of interest" description="Disordered" evidence="1">
    <location>
        <begin position="14"/>
        <end position="62"/>
    </location>
</feature>
<dbReference type="GO" id="GO:0005737">
    <property type="term" value="C:cytoplasm"/>
    <property type="evidence" value="ECO:0007669"/>
    <property type="project" value="InterPro"/>
</dbReference>
<dbReference type="Pfam" id="PF04194">
    <property type="entry name" value="PDCD2_C"/>
    <property type="match status" value="1"/>
</dbReference>
<feature type="region of interest" description="Disordered" evidence="1">
    <location>
        <begin position="192"/>
        <end position="219"/>
    </location>
</feature>
<reference evidence="3" key="2">
    <citation type="journal article" date="2020" name="Biotechnol. Bioeng.">
        <title>Chromosome-scale scaffolds for the Chinese hamster reference genome assembly to facilitate the study of the CHO epigenome.</title>
        <authorList>
            <person name="Hilliard W."/>
            <person name="MacDonald M."/>
            <person name="Lee K.H."/>
        </authorList>
    </citation>
    <scope>NUCLEOTIDE SEQUENCE [LARGE SCALE GENOMIC DNA]</scope>
    <source>
        <strain evidence="3">17A/GY</strain>
    </source>
</reference>
<dbReference type="AlphaFoldDB" id="A0A9J7GJH9"/>
<dbReference type="InterPro" id="IPR052815">
    <property type="entry name" value="PDCD2-like_regulator"/>
</dbReference>
<feature type="region of interest" description="Disordered" evidence="1">
    <location>
        <begin position="236"/>
        <end position="264"/>
    </location>
</feature>
<dbReference type="GeneID" id="100764678"/>
<dbReference type="Proteomes" id="UP001108280">
    <property type="component" value="Chromosome 9"/>
</dbReference>
<dbReference type="RefSeq" id="XP_027286057.1">
    <property type="nucleotide sequence ID" value="XM_027430256.2"/>
</dbReference>
<dbReference type="CTD" id="84306"/>
<dbReference type="OrthoDB" id="366284at2759"/>
<organism evidence="3 4">
    <name type="scientific">Cricetulus griseus</name>
    <name type="common">Chinese hamster</name>
    <name type="synonym">Cricetulus barabensis griseus</name>
    <dbReference type="NCBI Taxonomy" id="10029"/>
    <lineage>
        <taxon>Eukaryota</taxon>
        <taxon>Metazoa</taxon>
        <taxon>Chordata</taxon>
        <taxon>Craniata</taxon>
        <taxon>Vertebrata</taxon>
        <taxon>Euteleostomi</taxon>
        <taxon>Mammalia</taxon>
        <taxon>Eutheria</taxon>
        <taxon>Euarchontoglires</taxon>
        <taxon>Glires</taxon>
        <taxon>Rodentia</taxon>
        <taxon>Myomorpha</taxon>
        <taxon>Muroidea</taxon>
        <taxon>Cricetidae</taxon>
        <taxon>Cricetinae</taxon>
        <taxon>Cricetulus</taxon>
    </lineage>
</organism>
<dbReference type="KEGG" id="cge:100764678"/>
<accession>A0A9J7GJH9</accession>
<reference evidence="4" key="3">
    <citation type="submission" date="2025-08" db="UniProtKB">
        <authorList>
            <consortium name="RefSeq"/>
        </authorList>
    </citation>
    <scope>IDENTIFICATION</scope>
    <source>
        <strain evidence="4">17A/GY</strain>
        <tissue evidence="4">Liver</tissue>
    </source>
</reference>
<feature type="compositionally biased region" description="Polar residues" evidence="1">
    <location>
        <begin position="25"/>
        <end position="36"/>
    </location>
</feature>
<sequence>MPLCSVNLALGGHASRAPKPALRGESTTRQGLSQPGRSGLRTRARAASAPCRPPSAAPSRGSRVVMAASARKPVLLGLRDAPVQDCPRGPSDWTTSRLGGVPDALPAVAAPEPRCDSCAYPLALVVQVYCPLEGSPFHRLIHVFACARPGCGNRGTRCWKVLRSQCLQVPEKETQNGQEQGQGLAAETWCEGSQDWGNDSKEAPPPPPPSDLGTDCNSVRTGDWAAQLQALHLQDTDPAVASPSPAAPGLPAPTEGPGLPAPTEVPVPQFQPYYICVANEDDYRKPAGLDHAQSLLQDYKQREGVDLEHLLSLCSAGDGDEKYEKTNIRGGDQTFYKFMKKIAACQEQILRYSWSGEPLFFTCPTLEVSEIPACSGCGGHRTFEFQLMPALVSMLSSADLNLVVEFGTVLVFTCEQSCWPETQETPMEEFSIVQEDPDEVFFK</sequence>
<feature type="domain" description="Programmed cell death protein 2 C-terminal" evidence="2">
    <location>
        <begin position="332"/>
        <end position="435"/>
    </location>
</feature>
<evidence type="ECO:0000259" key="2">
    <source>
        <dbReference type="Pfam" id="PF04194"/>
    </source>
</evidence>
<dbReference type="GO" id="GO:0006915">
    <property type="term" value="P:apoptotic process"/>
    <property type="evidence" value="ECO:0007669"/>
    <property type="project" value="TreeGrafter"/>
</dbReference>
<reference evidence="3" key="1">
    <citation type="journal article" date="2018" name="Biotechnol. Bioeng.">
        <title>A reference genome of the Chinese hamster based on a hybrid assembly strategy.</title>
        <authorList>
            <person name="Rupp O."/>
            <person name="MacDonald M.L."/>
            <person name="Li S."/>
            <person name="Dhiman H."/>
            <person name="Polson S."/>
            <person name="Griep S."/>
            <person name="Heffner K."/>
            <person name="Hernandez I."/>
            <person name="Brinkrolf K."/>
            <person name="Jadhav V."/>
            <person name="Samoudi M."/>
            <person name="Hao H."/>
            <person name="Kingham B."/>
            <person name="Goesmann A."/>
            <person name="Betenbaugh M.J."/>
            <person name="Lewis N.E."/>
            <person name="Borth N."/>
            <person name="Lee K.H."/>
        </authorList>
    </citation>
    <scope>NUCLEOTIDE SEQUENCE [LARGE SCALE GENOMIC DNA]</scope>
    <source>
        <strain evidence="3">17A/GY</strain>
    </source>
</reference>
<dbReference type="PANTHER" id="PTHR46421:SF1">
    <property type="entry name" value="PROGRAMMED CELL DEATH PROTEIN 2-LIKE"/>
    <property type="match status" value="1"/>
</dbReference>
<dbReference type="InterPro" id="IPR007320">
    <property type="entry name" value="PDCD2_C"/>
</dbReference>
<evidence type="ECO:0000256" key="1">
    <source>
        <dbReference type="SAM" id="MobiDB-lite"/>
    </source>
</evidence>
<proteinExistence type="predicted"/>
<keyword evidence="3" id="KW-1185">Reference proteome</keyword>
<protein>
    <submittedName>
        <fullName evidence="4">Programmed cell death protein 2-like isoform X6</fullName>
    </submittedName>
</protein>